<evidence type="ECO:0000256" key="4">
    <source>
        <dbReference type="ARBA" id="ARBA00022617"/>
    </source>
</evidence>
<keyword evidence="6 10" id="KW-0479">Metal-binding</keyword>
<name>A0A7T6APU4_9BACT</name>
<keyword evidence="7 10" id="KW-0408">Iron</keyword>
<dbReference type="NCBIfam" id="TIGR00539">
    <property type="entry name" value="hemN_rel"/>
    <property type="match status" value="1"/>
</dbReference>
<dbReference type="PANTHER" id="PTHR13932">
    <property type="entry name" value="COPROPORPHYRINIGEN III OXIDASE"/>
    <property type="match status" value="1"/>
</dbReference>
<dbReference type="Proteomes" id="UP000596092">
    <property type="component" value="Chromosome"/>
</dbReference>
<dbReference type="InterPro" id="IPR004559">
    <property type="entry name" value="HemW-like"/>
</dbReference>
<evidence type="ECO:0000313" key="12">
    <source>
        <dbReference type="EMBL" id="QQG65033.1"/>
    </source>
</evidence>
<dbReference type="GO" id="GO:0004109">
    <property type="term" value="F:coproporphyrinogen oxidase activity"/>
    <property type="evidence" value="ECO:0007669"/>
    <property type="project" value="InterPro"/>
</dbReference>
<dbReference type="InterPro" id="IPR006638">
    <property type="entry name" value="Elp3/MiaA/NifB-like_rSAM"/>
</dbReference>
<sequence length="383" mass="41656">MLLEQQAGLYVHVPFCHRKCGYCSFFSTVPRAGDRDRFCSALLTQMQYLAAQPEVQCLGFATIFFGGGTPSVLPASVLSDLLHRLRHLFSCSTPDPEITVEVNPGTIDGTALSALRRAGFNRLSIGVQSLVDRELAALGRMHSSREALAAILAARRAGFDNLSFDLMYGLPQQTVSSWQATLDRALDLQPQHLSMYELTVEEGTPLAAQAQADPRLLPPEEEVLAMMAATATAVAGSSLQRYEISNYAEPGSLCRHNVNYWNNGCYVGLGPAAVSAFGGVRRTAVADLDEFFRRVLSGLPVWEDVESLDREAAFRETVVIGLRLLAGVSVTALQDRFGLDLPTYYGSHLDQLIGQGLLTLHQDRLCLTLKGLPVANQVLSALV</sequence>
<dbReference type="GO" id="GO:0006779">
    <property type="term" value="P:porphyrin-containing compound biosynthetic process"/>
    <property type="evidence" value="ECO:0007669"/>
    <property type="project" value="InterPro"/>
</dbReference>
<gene>
    <name evidence="12" type="primary">hemW</name>
    <name evidence="12" type="ORF">HP555_03705</name>
</gene>
<comment type="subcellular location">
    <subcellularLocation>
        <location evidence="10">Cytoplasm</location>
    </subcellularLocation>
</comment>
<dbReference type="PROSITE" id="PS51918">
    <property type="entry name" value="RADICAL_SAM"/>
    <property type="match status" value="1"/>
</dbReference>
<evidence type="ECO:0000256" key="1">
    <source>
        <dbReference type="ARBA" id="ARBA00001966"/>
    </source>
</evidence>
<keyword evidence="4 10" id="KW-0349">Heme</keyword>
<reference evidence="12 13" key="1">
    <citation type="submission" date="2020-05" db="EMBL/GenBank/DDBJ databases">
        <title>Complete genome of Desulfobulbus oligotrophicus.</title>
        <authorList>
            <person name="Podar M."/>
        </authorList>
    </citation>
    <scope>NUCLEOTIDE SEQUENCE [LARGE SCALE GENOMIC DNA]</scope>
    <source>
        <strain evidence="12 13">Prop6</strain>
    </source>
</reference>
<dbReference type="SMART" id="SM00729">
    <property type="entry name" value="Elp3"/>
    <property type="match status" value="1"/>
</dbReference>
<dbReference type="GO" id="GO:0005737">
    <property type="term" value="C:cytoplasm"/>
    <property type="evidence" value="ECO:0007669"/>
    <property type="project" value="UniProtKB-SubCell"/>
</dbReference>
<evidence type="ECO:0000256" key="9">
    <source>
        <dbReference type="ARBA" id="ARBA00023186"/>
    </source>
</evidence>
<dbReference type="SFLD" id="SFLDF00288">
    <property type="entry name" value="HemN-like__clustered_with_nucl"/>
    <property type="match status" value="1"/>
</dbReference>
<comment type="similarity">
    <text evidence="2">Belongs to the anaerobic coproporphyrinogen-III oxidase family. HemW subfamily.</text>
</comment>
<keyword evidence="5 10" id="KW-0949">S-adenosyl-L-methionine</keyword>
<dbReference type="InterPro" id="IPR034505">
    <property type="entry name" value="Coproporphyrinogen-III_oxidase"/>
</dbReference>
<organism evidence="12 13">
    <name type="scientific">Desulfobulbus oligotrophicus</name>
    <dbReference type="NCBI Taxonomy" id="1909699"/>
    <lineage>
        <taxon>Bacteria</taxon>
        <taxon>Pseudomonadati</taxon>
        <taxon>Thermodesulfobacteriota</taxon>
        <taxon>Desulfobulbia</taxon>
        <taxon>Desulfobulbales</taxon>
        <taxon>Desulfobulbaceae</taxon>
        <taxon>Desulfobulbus</taxon>
    </lineage>
</organism>
<comment type="function">
    <text evidence="10">Probably acts as a heme chaperone, transferring heme to an unknown acceptor. Binds one molecule of heme per monomer, possibly covalently. Binds 1 [4Fe-4S] cluster. The cluster is coordinated with 3 cysteines and an exchangeable S-adenosyl-L-methionine.</text>
</comment>
<keyword evidence="9 10" id="KW-0143">Chaperone</keyword>
<comment type="cofactor">
    <cofactor evidence="1">
        <name>[4Fe-4S] cluster</name>
        <dbReference type="ChEBI" id="CHEBI:49883"/>
    </cofactor>
</comment>
<evidence type="ECO:0000256" key="3">
    <source>
        <dbReference type="ARBA" id="ARBA00017228"/>
    </source>
</evidence>
<dbReference type="CDD" id="cd01335">
    <property type="entry name" value="Radical_SAM"/>
    <property type="match status" value="1"/>
</dbReference>
<dbReference type="InterPro" id="IPR013785">
    <property type="entry name" value="Aldolase_TIM"/>
</dbReference>
<evidence type="ECO:0000256" key="2">
    <source>
        <dbReference type="ARBA" id="ARBA00006100"/>
    </source>
</evidence>
<proteinExistence type="inferred from homology"/>
<dbReference type="InterPro" id="IPR058240">
    <property type="entry name" value="rSAM_sf"/>
</dbReference>
<evidence type="ECO:0000256" key="8">
    <source>
        <dbReference type="ARBA" id="ARBA00023014"/>
    </source>
</evidence>
<dbReference type="SFLD" id="SFLDG01082">
    <property type="entry name" value="B12-binding_domain_containing"/>
    <property type="match status" value="1"/>
</dbReference>
<evidence type="ECO:0000256" key="6">
    <source>
        <dbReference type="ARBA" id="ARBA00022723"/>
    </source>
</evidence>
<accession>A0A7T6APU4</accession>
<dbReference type="InterPro" id="IPR007197">
    <property type="entry name" value="rSAM"/>
</dbReference>
<evidence type="ECO:0000256" key="5">
    <source>
        <dbReference type="ARBA" id="ARBA00022691"/>
    </source>
</evidence>
<dbReference type="PANTHER" id="PTHR13932:SF5">
    <property type="entry name" value="RADICAL S-ADENOSYL METHIONINE DOMAIN-CONTAINING PROTEIN 1, MITOCHONDRIAL"/>
    <property type="match status" value="1"/>
</dbReference>
<protein>
    <recommendedName>
        <fullName evidence="3 10">Heme chaperone HemW</fullName>
    </recommendedName>
</protein>
<dbReference type="SFLD" id="SFLDF00562">
    <property type="entry name" value="HemN-like__clustered_with_heat"/>
    <property type="match status" value="1"/>
</dbReference>
<dbReference type="Pfam" id="PF06969">
    <property type="entry name" value="HemN_C"/>
    <property type="match status" value="1"/>
</dbReference>
<dbReference type="SFLD" id="SFLDS00029">
    <property type="entry name" value="Radical_SAM"/>
    <property type="match status" value="2"/>
</dbReference>
<evidence type="ECO:0000259" key="11">
    <source>
        <dbReference type="PROSITE" id="PS51918"/>
    </source>
</evidence>
<keyword evidence="13" id="KW-1185">Reference proteome</keyword>
<dbReference type="KEGG" id="dog:HP555_03705"/>
<keyword evidence="10" id="KW-0004">4Fe-4S</keyword>
<feature type="domain" description="Radical SAM core" evidence="11">
    <location>
        <begin position="1"/>
        <end position="237"/>
    </location>
</feature>
<dbReference type="RefSeq" id="WP_199263849.1">
    <property type="nucleotide sequence ID" value="NZ_CP054140.1"/>
</dbReference>
<dbReference type="SUPFAM" id="SSF102114">
    <property type="entry name" value="Radical SAM enzymes"/>
    <property type="match status" value="1"/>
</dbReference>
<dbReference type="EMBL" id="CP054140">
    <property type="protein sequence ID" value="QQG65033.1"/>
    <property type="molecule type" value="Genomic_DNA"/>
</dbReference>
<dbReference type="GO" id="GO:0046872">
    <property type="term" value="F:metal ion binding"/>
    <property type="evidence" value="ECO:0007669"/>
    <property type="project" value="UniProtKB-UniRule"/>
</dbReference>
<dbReference type="AlphaFoldDB" id="A0A7T6APU4"/>
<evidence type="ECO:0000256" key="10">
    <source>
        <dbReference type="RuleBase" id="RU364116"/>
    </source>
</evidence>
<evidence type="ECO:0000313" key="13">
    <source>
        <dbReference type="Proteomes" id="UP000596092"/>
    </source>
</evidence>
<dbReference type="GO" id="GO:0051539">
    <property type="term" value="F:4 iron, 4 sulfur cluster binding"/>
    <property type="evidence" value="ECO:0007669"/>
    <property type="project" value="UniProtKB-UniRule"/>
</dbReference>
<dbReference type="InterPro" id="IPR010723">
    <property type="entry name" value="HemN_C"/>
</dbReference>
<evidence type="ECO:0000256" key="7">
    <source>
        <dbReference type="ARBA" id="ARBA00023004"/>
    </source>
</evidence>
<keyword evidence="10" id="KW-0963">Cytoplasm</keyword>
<dbReference type="Gene3D" id="3.20.20.70">
    <property type="entry name" value="Aldolase class I"/>
    <property type="match status" value="1"/>
</dbReference>
<keyword evidence="8 10" id="KW-0411">Iron-sulfur</keyword>
<dbReference type="SFLD" id="SFLDG01065">
    <property type="entry name" value="anaerobic_coproporphyrinogen-I"/>
    <property type="match status" value="2"/>
</dbReference>
<dbReference type="Pfam" id="PF04055">
    <property type="entry name" value="Radical_SAM"/>
    <property type="match status" value="1"/>
</dbReference>